<keyword evidence="1 5" id="KW-0597">Phosphoprotein</keyword>
<reference evidence="9" key="1">
    <citation type="journal article" date="2019" name="Int. J. Syst. Evol. Microbiol.">
        <title>The Global Catalogue of Microorganisms (GCM) 10K type strain sequencing project: providing services to taxonomists for standard genome sequencing and annotation.</title>
        <authorList>
            <consortium name="The Broad Institute Genomics Platform"/>
            <consortium name="The Broad Institute Genome Sequencing Center for Infectious Disease"/>
            <person name="Wu L."/>
            <person name="Ma J."/>
        </authorList>
    </citation>
    <scope>NUCLEOTIDE SEQUENCE [LARGE SCALE GENOMIC DNA]</scope>
    <source>
        <strain evidence="9">JCM 13250</strain>
    </source>
</reference>
<dbReference type="PROSITE" id="PS50110">
    <property type="entry name" value="RESPONSE_REGULATORY"/>
    <property type="match status" value="1"/>
</dbReference>
<dbReference type="SUPFAM" id="SSF46894">
    <property type="entry name" value="C-terminal effector domain of the bipartite response regulators"/>
    <property type="match status" value="1"/>
</dbReference>
<dbReference type="SUPFAM" id="SSF52172">
    <property type="entry name" value="CheY-like"/>
    <property type="match status" value="1"/>
</dbReference>
<feature type="domain" description="Response regulatory" evidence="7">
    <location>
        <begin position="2"/>
        <end position="118"/>
    </location>
</feature>
<accession>A0ABP4XHI2</accession>
<evidence type="ECO:0000256" key="3">
    <source>
        <dbReference type="ARBA" id="ARBA00023125"/>
    </source>
</evidence>
<name>A0ABP4XHI2_9ACTN</name>
<dbReference type="InterPro" id="IPR016032">
    <property type="entry name" value="Sig_transdc_resp-reg_C-effctor"/>
</dbReference>
<protein>
    <submittedName>
        <fullName evidence="8">Response regulator transcription factor</fullName>
    </submittedName>
</protein>
<dbReference type="PANTHER" id="PTHR43214:SF24">
    <property type="entry name" value="TRANSCRIPTIONAL REGULATORY PROTEIN NARL-RELATED"/>
    <property type="match status" value="1"/>
</dbReference>
<keyword evidence="9" id="KW-1185">Reference proteome</keyword>
<dbReference type="InterPro" id="IPR011006">
    <property type="entry name" value="CheY-like_superfamily"/>
</dbReference>
<keyword evidence="3" id="KW-0238">DNA-binding</keyword>
<evidence type="ECO:0000313" key="8">
    <source>
        <dbReference type="EMBL" id="GAA1782164.1"/>
    </source>
</evidence>
<gene>
    <name evidence="8" type="ORF">GCM10009682_00520</name>
</gene>
<evidence type="ECO:0000256" key="5">
    <source>
        <dbReference type="PROSITE-ProRule" id="PRU00169"/>
    </source>
</evidence>
<feature type="domain" description="HTH luxR-type" evidence="6">
    <location>
        <begin position="136"/>
        <end position="200"/>
    </location>
</feature>
<keyword evidence="4" id="KW-0804">Transcription</keyword>
<keyword evidence="2" id="KW-0805">Transcription regulation</keyword>
<comment type="caution">
    <text evidence="8">The sequence shown here is derived from an EMBL/GenBank/DDBJ whole genome shotgun (WGS) entry which is preliminary data.</text>
</comment>
<dbReference type="Gene3D" id="3.40.50.2300">
    <property type="match status" value="1"/>
</dbReference>
<dbReference type="PROSITE" id="PS50043">
    <property type="entry name" value="HTH_LUXR_2"/>
    <property type="match status" value="1"/>
</dbReference>
<dbReference type="InterPro" id="IPR039420">
    <property type="entry name" value="WalR-like"/>
</dbReference>
<dbReference type="CDD" id="cd17535">
    <property type="entry name" value="REC_NarL-like"/>
    <property type="match status" value="1"/>
</dbReference>
<sequence length="200" mass="20837">MRVLIVDDHPLFRDGVSGLLSSVPGTTVVGTAATAEEAVREATLTRPDVVLLDLNLPGGSGLTAIPRILAACPGTAVLVLTMVEDDRSLTAALRAGASGYLLKGVGQEELLAALRTIVGGGAVFTGAVADRIRSGRTGHAADLTGREAEVLELLVEGREPGAIARDLGLSTKTVQNHVSRILAKFQARDRVELIFKVRGL</sequence>
<dbReference type="InterPro" id="IPR058245">
    <property type="entry name" value="NreC/VraR/RcsB-like_REC"/>
</dbReference>
<organism evidence="8 9">
    <name type="scientific">Luedemannella flava</name>
    <dbReference type="NCBI Taxonomy" id="349316"/>
    <lineage>
        <taxon>Bacteria</taxon>
        <taxon>Bacillati</taxon>
        <taxon>Actinomycetota</taxon>
        <taxon>Actinomycetes</taxon>
        <taxon>Micromonosporales</taxon>
        <taxon>Micromonosporaceae</taxon>
        <taxon>Luedemannella</taxon>
    </lineage>
</organism>
<dbReference type="Proteomes" id="UP001500218">
    <property type="component" value="Unassembled WGS sequence"/>
</dbReference>
<dbReference type="InterPro" id="IPR001789">
    <property type="entry name" value="Sig_transdc_resp-reg_receiver"/>
</dbReference>
<evidence type="ECO:0000256" key="1">
    <source>
        <dbReference type="ARBA" id="ARBA00022553"/>
    </source>
</evidence>
<dbReference type="Pfam" id="PF00196">
    <property type="entry name" value="GerE"/>
    <property type="match status" value="1"/>
</dbReference>
<dbReference type="InterPro" id="IPR000792">
    <property type="entry name" value="Tscrpt_reg_LuxR_C"/>
</dbReference>
<dbReference type="EMBL" id="BAAALT010000001">
    <property type="protein sequence ID" value="GAA1782164.1"/>
    <property type="molecule type" value="Genomic_DNA"/>
</dbReference>
<evidence type="ECO:0000259" key="6">
    <source>
        <dbReference type="PROSITE" id="PS50043"/>
    </source>
</evidence>
<dbReference type="Pfam" id="PF00072">
    <property type="entry name" value="Response_reg"/>
    <property type="match status" value="1"/>
</dbReference>
<evidence type="ECO:0000313" key="9">
    <source>
        <dbReference type="Proteomes" id="UP001500218"/>
    </source>
</evidence>
<dbReference type="PRINTS" id="PR00038">
    <property type="entry name" value="HTHLUXR"/>
</dbReference>
<dbReference type="SMART" id="SM00448">
    <property type="entry name" value="REC"/>
    <property type="match status" value="1"/>
</dbReference>
<evidence type="ECO:0000256" key="2">
    <source>
        <dbReference type="ARBA" id="ARBA00023015"/>
    </source>
</evidence>
<evidence type="ECO:0000256" key="4">
    <source>
        <dbReference type="ARBA" id="ARBA00023163"/>
    </source>
</evidence>
<dbReference type="PANTHER" id="PTHR43214">
    <property type="entry name" value="TWO-COMPONENT RESPONSE REGULATOR"/>
    <property type="match status" value="1"/>
</dbReference>
<feature type="modified residue" description="4-aspartylphosphate" evidence="5">
    <location>
        <position position="53"/>
    </location>
</feature>
<proteinExistence type="predicted"/>
<dbReference type="SMART" id="SM00421">
    <property type="entry name" value="HTH_LUXR"/>
    <property type="match status" value="1"/>
</dbReference>
<dbReference type="CDD" id="cd06170">
    <property type="entry name" value="LuxR_C_like"/>
    <property type="match status" value="1"/>
</dbReference>
<dbReference type="RefSeq" id="WP_344124953.1">
    <property type="nucleotide sequence ID" value="NZ_BAAALT010000001.1"/>
</dbReference>
<evidence type="ECO:0000259" key="7">
    <source>
        <dbReference type="PROSITE" id="PS50110"/>
    </source>
</evidence>